<name>A0A8X6X7F1_9ARAC</name>
<dbReference type="PROSITE" id="PS00028">
    <property type="entry name" value="ZINC_FINGER_C2H2_1"/>
    <property type="match status" value="1"/>
</dbReference>
<sequence>MDKTTGKYGCQSCQMQFKDFKQYLYHKYEKHDEPDLQPEINKDGASSTKKFENTKLTGTSSDNFNQPLDLSVRKMIQFLPDESTEDTRVPSCPRNVTEYREEVCSGYQSNPDDSKNDPLLLFKYSQNDMVSFDMNTQRSTNQSSISFEYNPLESHLQRINETFHPNQLPVSEHRQMQLLRQRNNEHLNVIESTTSSGIRPINKGFPQVSTTPFSVSLVDSQIQSNACEMTQNFNTNQRMMTSEWENFLFSMHETNLQSSVDQRVAKEVRDQDSLVKSDISPANSGVNEMNINFEKYFKSIGKNLDCAGRLYYTRRAKTPKKKECFDEKISNVPSINQYENVAQNKTSTSNSPLEKNSDSSSEEISAQNERSRNVLHNKRDQVRNQYHNKNTRVFESGEMNLEENSNLSRYNRAGIKIKPRNCEKCENIFNEELHPMEISANQNRNKSEFCKEKFRSKNSVMKQKERHTADKKSNLHLRKKKVIRQRGQNDHDVIHTRERPDKLDQLKIGINQASTSSGIRHISERFPQIDTDPYAVSLGNRGVDATIEINEHWNTNQQSMSSEKRLEFTTQGMDPQSSANQRAVRYFNDISLPERLLSSPRARVNKMNQTLKTYSEGSWIKLDSVGRSTITFEDGKDTNTEYLDPCGAYIPSIRQNKIEAQNIISASNSSLKHHFNVQSEEISKKHESCRGSLNNESNLVQPHHKDEYAN</sequence>
<feature type="compositionally biased region" description="Polar residues" evidence="1">
    <location>
        <begin position="691"/>
        <end position="700"/>
    </location>
</feature>
<reference evidence="3" key="1">
    <citation type="submission" date="2020-08" db="EMBL/GenBank/DDBJ databases">
        <title>Multicomponent nature underlies the extraordinary mechanical properties of spider dragline silk.</title>
        <authorList>
            <person name="Kono N."/>
            <person name="Nakamura H."/>
            <person name="Mori M."/>
            <person name="Yoshida Y."/>
            <person name="Ohtoshi R."/>
            <person name="Malay A.D."/>
            <person name="Moran D.A.P."/>
            <person name="Tomita M."/>
            <person name="Numata K."/>
            <person name="Arakawa K."/>
        </authorList>
    </citation>
    <scope>NUCLEOTIDE SEQUENCE</scope>
</reference>
<evidence type="ECO:0000256" key="1">
    <source>
        <dbReference type="SAM" id="MobiDB-lite"/>
    </source>
</evidence>
<protein>
    <submittedName>
        <fullName evidence="3">Zinc finger protein</fullName>
    </submittedName>
</protein>
<dbReference type="InterPro" id="IPR013087">
    <property type="entry name" value="Znf_C2H2_type"/>
</dbReference>
<dbReference type="Proteomes" id="UP000886998">
    <property type="component" value="Unassembled WGS sequence"/>
</dbReference>
<evidence type="ECO:0000259" key="2">
    <source>
        <dbReference type="PROSITE" id="PS00028"/>
    </source>
</evidence>
<dbReference type="EMBL" id="BMAV01006322">
    <property type="protein sequence ID" value="GFY48159.1"/>
    <property type="molecule type" value="Genomic_DNA"/>
</dbReference>
<feature type="domain" description="C2H2-type" evidence="2">
    <location>
        <begin position="10"/>
        <end position="31"/>
    </location>
</feature>
<feature type="compositionally biased region" description="Polar residues" evidence="1">
    <location>
        <begin position="383"/>
        <end position="393"/>
    </location>
</feature>
<feature type="region of interest" description="Disordered" evidence="1">
    <location>
        <begin position="682"/>
        <end position="710"/>
    </location>
</feature>
<comment type="caution">
    <text evidence="3">The sequence shown here is derived from an EMBL/GenBank/DDBJ whole genome shotgun (WGS) entry which is preliminary data.</text>
</comment>
<organism evidence="3 4">
    <name type="scientific">Trichonephila inaurata madagascariensis</name>
    <dbReference type="NCBI Taxonomy" id="2747483"/>
    <lineage>
        <taxon>Eukaryota</taxon>
        <taxon>Metazoa</taxon>
        <taxon>Ecdysozoa</taxon>
        <taxon>Arthropoda</taxon>
        <taxon>Chelicerata</taxon>
        <taxon>Arachnida</taxon>
        <taxon>Araneae</taxon>
        <taxon>Araneomorphae</taxon>
        <taxon>Entelegynae</taxon>
        <taxon>Araneoidea</taxon>
        <taxon>Nephilidae</taxon>
        <taxon>Trichonephila</taxon>
        <taxon>Trichonephila inaurata</taxon>
    </lineage>
</organism>
<feature type="compositionally biased region" description="Polar residues" evidence="1">
    <location>
        <begin position="336"/>
        <end position="368"/>
    </location>
</feature>
<gene>
    <name evidence="3" type="primary">NCL1_55190</name>
    <name evidence="3" type="ORF">TNIN_135711</name>
</gene>
<dbReference type="OrthoDB" id="10576519at2759"/>
<feature type="region of interest" description="Disordered" evidence="1">
    <location>
        <begin position="336"/>
        <end position="397"/>
    </location>
</feature>
<proteinExistence type="predicted"/>
<evidence type="ECO:0000313" key="3">
    <source>
        <dbReference type="EMBL" id="GFY48159.1"/>
    </source>
</evidence>
<evidence type="ECO:0000313" key="4">
    <source>
        <dbReference type="Proteomes" id="UP000886998"/>
    </source>
</evidence>
<accession>A0A8X6X7F1</accession>
<dbReference type="AlphaFoldDB" id="A0A8X6X7F1"/>
<keyword evidence="4" id="KW-1185">Reference proteome</keyword>
<feature type="compositionally biased region" description="Basic and acidic residues" evidence="1">
    <location>
        <begin position="369"/>
        <end position="382"/>
    </location>
</feature>